<dbReference type="Pfam" id="PF02366">
    <property type="entry name" value="PMT"/>
    <property type="match status" value="1"/>
</dbReference>
<keyword evidence="4" id="KW-0808">Transferase</keyword>
<feature type="transmembrane region" description="Helical" evidence="8">
    <location>
        <begin position="406"/>
        <end position="427"/>
    </location>
</feature>
<dbReference type="GO" id="GO:0000030">
    <property type="term" value="F:mannosyltransferase activity"/>
    <property type="evidence" value="ECO:0007669"/>
    <property type="project" value="InterPro"/>
</dbReference>
<protein>
    <recommendedName>
        <fullName evidence="9">ArnT-like N-terminal domain-containing protein</fullName>
    </recommendedName>
</protein>
<reference evidence="10" key="1">
    <citation type="submission" date="2021-01" db="EMBL/GenBank/DDBJ databases">
        <title>Whole genome shotgun sequence of Planotetraspora thailandica NBRC 104271.</title>
        <authorList>
            <person name="Komaki H."/>
            <person name="Tamura T."/>
        </authorList>
    </citation>
    <scope>NUCLEOTIDE SEQUENCE</scope>
    <source>
        <strain evidence="10">NBRC 104271</strain>
    </source>
</reference>
<evidence type="ECO:0000313" key="11">
    <source>
        <dbReference type="Proteomes" id="UP000605992"/>
    </source>
</evidence>
<dbReference type="GO" id="GO:0016763">
    <property type="term" value="F:pentosyltransferase activity"/>
    <property type="evidence" value="ECO:0007669"/>
    <property type="project" value="TreeGrafter"/>
</dbReference>
<dbReference type="GO" id="GO:0009103">
    <property type="term" value="P:lipopolysaccharide biosynthetic process"/>
    <property type="evidence" value="ECO:0007669"/>
    <property type="project" value="UniProtKB-ARBA"/>
</dbReference>
<sequence>MARPFDGGISMTVHEMTPEATADRRPLPRDPYGKARALFRRHRLFTLVIALAAALRILMMAGYATAQLYWYDSFTYLDTANHLAPSGAFHPAGYSFFLRLLAPFHSVMLVAGVQHAMGLGVGLMIYLLLRRAALPAWGAAAATVPVLFDPAFLRLEHAVLSDMQVIFLTVAALALLLWRARPPIWACAAAGAALAVAGLTRTIAVPVLGLAFLYLLVRRMGRRRLAVLAVAGTLPLLGYATWYHQHNDRFALSGADGVALWARSMTFADCSVIKPPVEEAKLCPNGTMADAASEYVWAPGASLNVLPGGRFANNDLARSFALHAIAAQPLDYLGDVVRDTSLAFARKPVAHPLRTNPALSFFHGSSELPDYPLVGKVRAEYDSDIRGLASVEPYGSILAAYRYPTFLHGPLFGLALIVGVAGMLAGLGRRRDVTLLWAVSMFLLVAPVATLDFDNRYVLPAVPVACLAAGLAAKSLAERISRMRGSG</sequence>
<keyword evidence="3" id="KW-0328">Glycosyltransferase</keyword>
<evidence type="ECO:0000256" key="5">
    <source>
        <dbReference type="ARBA" id="ARBA00022692"/>
    </source>
</evidence>
<dbReference type="PANTHER" id="PTHR33908:SF11">
    <property type="entry name" value="MEMBRANE PROTEIN"/>
    <property type="match status" value="1"/>
</dbReference>
<feature type="transmembrane region" description="Helical" evidence="8">
    <location>
        <begin position="184"/>
        <end position="217"/>
    </location>
</feature>
<dbReference type="InterPro" id="IPR050297">
    <property type="entry name" value="LipidA_mod_glycosyltrf_83"/>
</dbReference>
<dbReference type="Proteomes" id="UP000605992">
    <property type="component" value="Unassembled WGS sequence"/>
</dbReference>
<feature type="transmembrane region" description="Helical" evidence="8">
    <location>
        <begin position="457"/>
        <end position="477"/>
    </location>
</feature>
<feature type="transmembrane region" description="Helical" evidence="8">
    <location>
        <begin position="44"/>
        <end position="71"/>
    </location>
</feature>
<dbReference type="GO" id="GO:0006493">
    <property type="term" value="P:protein O-linked glycosylation"/>
    <property type="evidence" value="ECO:0007669"/>
    <property type="project" value="InterPro"/>
</dbReference>
<evidence type="ECO:0000259" key="9">
    <source>
        <dbReference type="Pfam" id="PF02366"/>
    </source>
</evidence>
<evidence type="ECO:0000256" key="6">
    <source>
        <dbReference type="ARBA" id="ARBA00022989"/>
    </source>
</evidence>
<feature type="domain" description="ArnT-like N-terminal" evidence="9">
    <location>
        <begin position="107"/>
        <end position="219"/>
    </location>
</feature>
<keyword evidence="11" id="KW-1185">Reference proteome</keyword>
<feature type="transmembrane region" description="Helical" evidence="8">
    <location>
        <begin position="224"/>
        <end position="243"/>
    </location>
</feature>
<evidence type="ECO:0000256" key="2">
    <source>
        <dbReference type="ARBA" id="ARBA00022475"/>
    </source>
</evidence>
<accession>A0A8J3V424</accession>
<proteinExistence type="predicted"/>
<comment type="caution">
    <text evidence="10">The sequence shown here is derived from an EMBL/GenBank/DDBJ whole genome shotgun (WGS) entry which is preliminary data.</text>
</comment>
<keyword evidence="7 8" id="KW-0472">Membrane</keyword>
<evidence type="ECO:0000313" key="10">
    <source>
        <dbReference type="EMBL" id="GII57369.1"/>
    </source>
</evidence>
<organism evidence="10 11">
    <name type="scientific">Planotetraspora thailandica</name>
    <dbReference type="NCBI Taxonomy" id="487172"/>
    <lineage>
        <taxon>Bacteria</taxon>
        <taxon>Bacillati</taxon>
        <taxon>Actinomycetota</taxon>
        <taxon>Actinomycetes</taxon>
        <taxon>Streptosporangiales</taxon>
        <taxon>Streptosporangiaceae</taxon>
        <taxon>Planotetraspora</taxon>
    </lineage>
</organism>
<evidence type="ECO:0000256" key="8">
    <source>
        <dbReference type="SAM" id="Phobius"/>
    </source>
</evidence>
<dbReference type="InterPro" id="IPR003342">
    <property type="entry name" value="ArnT-like_N"/>
</dbReference>
<gene>
    <name evidence="10" type="ORF">Pth03_57580</name>
</gene>
<keyword evidence="5 8" id="KW-0812">Transmembrane</keyword>
<evidence type="ECO:0000256" key="1">
    <source>
        <dbReference type="ARBA" id="ARBA00004651"/>
    </source>
</evidence>
<keyword evidence="6 8" id="KW-1133">Transmembrane helix</keyword>
<keyword evidence="2" id="KW-1003">Cell membrane</keyword>
<feature type="transmembrane region" description="Helical" evidence="8">
    <location>
        <begin position="159"/>
        <end position="178"/>
    </location>
</feature>
<dbReference type="GO" id="GO:0005886">
    <property type="term" value="C:plasma membrane"/>
    <property type="evidence" value="ECO:0007669"/>
    <property type="project" value="UniProtKB-SubCell"/>
</dbReference>
<evidence type="ECO:0000256" key="7">
    <source>
        <dbReference type="ARBA" id="ARBA00023136"/>
    </source>
</evidence>
<evidence type="ECO:0000256" key="3">
    <source>
        <dbReference type="ARBA" id="ARBA00022676"/>
    </source>
</evidence>
<feature type="transmembrane region" description="Helical" evidence="8">
    <location>
        <begin position="109"/>
        <end position="128"/>
    </location>
</feature>
<name>A0A8J3V424_9ACTN</name>
<evidence type="ECO:0000256" key="4">
    <source>
        <dbReference type="ARBA" id="ARBA00022679"/>
    </source>
</evidence>
<dbReference type="PANTHER" id="PTHR33908">
    <property type="entry name" value="MANNOSYLTRANSFERASE YKCB-RELATED"/>
    <property type="match status" value="1"/>
</dbReference>
<dbReference type="AlphaFoldDB" id="A0A8J3V424"/>
<feature type="transmembrane region" description="Helical" evidence="8">
    <location>
        <begin position="434"/>
        <end position="451"/>
    </location>
</feature>
<dbReference type="EMBL" id="BOOR01000051">
    <property type="protein sequence ID" value="GII57369.1"/>
    <property type="molecule type" value="Genomic_DNA"/>
</dbReference>
<comment type="subcellular location">
    <subcellularLocation>
        <location evidence="1">Cell membrane</location>
        <topology evidence="1">Multi-pass membrane protein</topology>
    </subcellularLocation>
</comment>